<dbReference type="GeneID" id="28741703"/>
<comment type="caution">
    <text evidence="1">The sequence shown here is derived from an EMBL/GenBank/DDBJ whole genome shotgun (WGS) entry which is preliminary data.</text>
</comment>
<name>A0A0N0NNE5_9EURO</name>
<accession>A0A0N0NNE5</accession>
<gene>
    <name evidence="1" type="ORF">AB675_9301</name>
</gene>
<evidence type="ECO:0000313" key="2">
    <source>
        <dbReference type="Proteomes" id="UP000038010"/>
    </source>
</evidence>
<dbReference type="Proteomes" id="UP000038010">
    <property type="component" value="Unassembled WGS sequence"/>
</dbReference>
<sequence length="143" mass="15991">MSIPYRSFGPVTRPIQFTHRSNASQLKPLSSDVYYAGMCAVSSQTRLTGGPEDAGDLANQYIRSHNDHFEPEARLRAIFVSTPFMLAGLVGLGFALEEGFHYMITSLFWGAVCLQVHGIARYGIHPHSNMDLHSRLCRVFQVF</sequence>
<evidence type="ECO:0000313" key="1">
    <source>
        <dbReference type="EMBL" id="KPI41521.1"/>
    </source>
</evidence>
<dbReference type="OrthoDB" id="2533084at2759"/>
<dbReference type="AlphaFoldDB" id="A0A0N0NNE5"/>
<dbReference type="STRING" id="1664694.A0A0N0NNE5"/>
<dbReference type="VEuPathDB" id="FungiDB:AB675_9301"/>
<dbReference type="EMBL" id="LFJN01000009">
    <property type="protein sequence ID" value="KPI41521.1"/>
    <property type="molecule type" value="Genomic_DNA"/>
</dbReference>
<dbReference type="RefSeq" id="XP_018001484.1">
    <property type="nucleotide sequence ID" value="XM_018149823.1"/>
</dbReference>
<organism evidence="1 2">
    <name type="scientific">Cyphellophora attinorum</name>
    <dbReference type="NCBI Taxonomy" id="1664694"/>
    <lineage>
        <taxon>Eukaryota</taxon>
        <taxon>Fungi</taxon>
        <taxon>Dikarya</taxon>
        <taxon>Ascomycota</taxon>
        <taxon>Pezizomycotina</taxon>
        <taxon>Eurotiomycetes</taxon>
        <taxon>Chaetothyriomycetidae</taxon>
        <taxon>Chaetothyriales</taxon>
        <taxon>Cyphellophoraceae</taxon>
        <taxon>Cyphellophora</taxon>
    </lineage>
</organism>
<proteinExistence type="predicted"/>
<reference evidence="1 2" key="1">
    <citation type="submission" date="2015-06" db="EMBL/GenBank/DDBJ databases">
        <title>Draft genome of the ant-associated black yeast Phialophora attae CBS 131958.</title>
        <authorList>
            <person name="Moreno L.F."/>
            <person name="Stielow B.J."/>
            <person name="de Hoog S."/>
            <person name="Vicente V.A."/>
            <person name="Weiss V.A."/>
            <person name="de Vries M."/>
            <person name="Cruz L.M."/>
            <person name="Souza E.M."/>
        </authorList>
    </citation>
    <scope>NUCLEOTIDE SEQUENCE [LARGE SCALE GENOMIC DNA]</scope>
    <source>
        <strain evidence="1 2">CBS 131958</strain>
    </source>
</reference>
<protein>
    <submittedName>
        <fullName evidence="1">Uncharacterized protein</fullName>
    </submittedName>
</protein>
<keyword evidence="2" id="KW-1185">Reference proteome</keyword>